<dbReference type="Gene3D" id="3.40.50.2020">
    <property type="match status" value="1"/>
</dbReference>
<keyword evidence="3" id="KW-1185">Reference proteome</keyword>
<evidence type="ECO:0000259" key="1">
    <source>
        <dbReference type="Pfam" id="PF00156"/>
    </source>
</evidence>
<dbReference type="EMBL" id="LNYH01000147">
    <property type="protein sequence ID" value="KTD15044.1"/>
    <property type="molecule type" value="Genomic_DNA"/>
</dbReference>
<comment type="caution">
    <text evidence="2">The sequence shown here is derived from an EMBL/GenBank/DDBJ whole genome shotgun (WGS) entry which is preliminary data.</text>
</comment>
<reference evidence="2 3" key="1">
    <citation type="submission" date="2015-11" db="EMBL/GenBank/DDBJ databases">
        <title>Genomic analysis of 38 Legionella species identifies large and diverse effector repertoires.</title>
        <authorList>
            <person name="Burstein D."/>
            <person name="Amaro F."/>
            <person name="Zusman T."/>
            <person name="Lifshitz Z."/>
            <person name="Cohen O."/>
            <person name="Gilbert J.A."/>
            <person name="Pupko T."/>
            <person name="Shuman H.A."/>
            <person name="Segal G."/>
        </authorList>
    </citation>
    <scope>NUCLEOTIDE SEQUENCE [LARGE SCALE GENOMIC DNA]</scope>
    <source>
        <strain evidence="2 3">Bercovier 4</strain>
    </source>
</reference>
<organism evidence="2 3">
    <name type="scientific">Legionella israelensis</name>
    <dbReference type="NCBI Taxonomy" id="454"/>
    <lineage>
        <taxon>Bacteria</taxon>
        <taxon>Pseudomonadati</taxon>
        <taxon>Pseudomonadota</taxon>
        <taxon>Gammaproteobacteria</taxon>
        <taxon>Legionellales</taxon>
        <taxon>Legionellaceae</taxon>
        <taxon>Legionella</taxon>
    </lineage>
</organism>
<dbReference type="InterPro" id="IPR029057">
    <property type="entry name" value="PRTase-like"/>
</dbReference>
<keyword evidence="2" id="KW-0808">Transferase</keyword>
<dbReference type="CDD" id="cd06223">
    <property type="entry name" value="PRTases_typeI"/>
    <property type="match status" value="1"/>
</dbReference>
<dbReference type="Proteomes" id="UP000054761">
    <property type="component" value="Unassembled WGS sequence"/>
</dbReference>
<keyword evidence="2" id="KW-0328">Glycosyltransferase</keyword>
<dbReference type="SUPFAM" id="SSF53271">
    <property type="entry name" value="PRTase-like"/>
    <property type="match status" value="1"/>
</dbReference>
<evidence type="ECO:0000313" key="2">
    <source>
        <dbReference type="EMBL" id="KTD15044.1"/>
    </source>
</evidence>
<dbReference type="OrthoDB" id="9810066at2"/>
<name>A0A0W0V4K9_9GAMM</name>
<dbReference type="RefSeq" id="WP_058502678.1">
    <property type="nucleotide sequence ID" value="NZ_CAAAJA010000032.1"/>
</dbReference>
<dbReference type="PATRIC" id="fig|454.4.peg.2612"/>
<feature type="domain" description="Phosphoribosyltransferase" evidence="1">
    <location>
        <begin position="13"/>
        <end position="181"/>
    </location>
</feature>
<accession>A0A0W0V4K9</accession>
<evidence type="ECO:0000313" key="3">
    <source>
        <dbReference type="Proteomes" id="UP000054761"/>
    </source>
</evidence>
<dbReference type="Gene3D" id="3.30.1310.20">
    <property type="entry name" value="PRTase-like"/>
    <property type="match status" value="1"/>
</dbReference>
<dbReference type="InterPro" id="IPR000836">
    <property type="entry name" value="PRTase_dom"/>
</dbReference>
<gene>
    <name evidence="2" type="ORF">Lisr_2389</name>
</gene>
<dbReference type="STRING" id="454.Lisr_2389"/>
<dbReference type="GO" id="GO:0016757">
    <property type="term" value="F:glycosyltransferase activity"/>
    <property type="evidence" value="ECO:0007669"/>
    <property type="project" value="UniProtKB-KW"/>
</dbReference>
<dbReference type="AlphaFoldDB" id="A0A0W0V4K9"/>
<sequence>MERFADRYAAGKLLAKECKPYANRPDTLILALPRGGVPVAYEVAKSLSLPLDVFVVRKLGMPGYEELAIGAIASGDVTVFNQNILNQFNLSQAAIDNVIEKEKAELNRREKTYRGKKSPLDLKDKIIILVDDGIATGATVKAAIKAIRWQKPQKVVLAIPVAALSSYEEMKALVDEVVCLMRPEYFNAVGLWYEDFSQTSDEEVFQLLKDNDIPSANES</sequence>
<protein>
    <submittedName>
        <fullName evidence="2">Phosphoribosyltransferase</fullName>
    </submittedName>
</protein>
<dbReference type="Pfam" id="PF00156">
    <property type="entry name" value="Pribosyltran"/>
    <property type="match status" value="1"/>
</dbReference>
<proteinExistence type="predicted"/>